<dbReference type="Pfam" id="PF15412">
    <property type="entry name" value="Nse4-Nse3_bdg"/>
    <property type="match status" value="1"/>
</dbReference>
<dbReference type="GO" id="GO:0005634">
    <property type="term" value="C:nucleus"/>
    <property type="evidence" value="ECO:0007669"/>
    <property type="project" value="UniProtKB-SubCell"/>
</dbReference>
<dbReference type="PANTHER" id="PTHR16140">
    <property type="entry name" value="NON-STRUCTURAL MAINTENANCE OF CHROMOSOMES ELEMENT 4"/>
    <property type="match status" value="1"/>
</dbReference>
<organism evidence="11 12">
    <name type="scientific">Polychaeton citri CBS 116435</name>
    <dbReference type="NCBI Taxonomy" id="1314669"/>
    <lineage>
        <taxon>Eukaryota</taxon>
        <taxon>Fungi</taxon>
        <taxon>Dikarya</taxon>
        <taxon>Ascomycota</taxon>
        <taxon>Pezizomycotina</taxon>
        <taxon>Dothideomycetes</taxon>
        <taxon>Dothideomycetidae</taxon>
        <taxon>Capnodiales</taxon>
        <taxon>Capnodiaceae</taxon>
        <taxon>Polychaeton</taxon>
    </lineage>
</organism>
<feature type="compositionally biased region" description="Polar residues" evidence="8">
    <location>
        <begin position="45"/>
        <end position="63"/>
    </location>
</feature>
<comment type="subcellular location">
    <subcellularLocation>
        <location evidence="1 7">Nucleus</location>
    </subcellularLocation>
</comment>
<evidence type="ECO:0000256" key="6">
    <source>
        <dbReference type="ARBA" id="ARBA00023242"/>
    </source>
</evidence>
<evidence type="ECO:0000256" key="3">
    <source>
        <dbReference type="ARBA" id="ARBA00022763"/>
    </source>
</evidence>
<comment type="function">
    <text evidence="7">Component of the SMC5-SMC6 complex, that promotes sister chromatid alignment after DNA damage and facilitates double-stranded DNA breaks (DSBs) repair via homologous recombination between sister chromatids.</text>
</comment>
<feature type="domain" description="Nse4/EID protein Nse3/MAGE-binding" evidence="10">
    <location>
        <begin position="170"/>
        <end position="212"/>
    </location>
</feature>
<feature type="compositionally biased region" description="Low complexity" evidence="8">
    <location>
        <begin position="231"/>
        <end position="241"/>
    </location>
</feature>
<evidence type="ECO:0000313" key="11">
    <source>
        <dbReference type="EMBL" id="KAF2721708.1"/>
    </source>
</evidence>
<keyword evidence="12" id="KW-1185">Reference proteome</keyword>
<feature type="domain" description="Non-structural maintenance of chromosome element 4 C-terminal" evidence="9">
    <location>
        <begin position="384"/>
        <end position="472"/>
    </location>
</feature>
<reference evidence="11" key="1">
    <citation type="journal article" date="2020" name="Stud. Mycol.">
        <title>101 Dothideomycetes genomes: a test case for predicting lifestyles and emergence of pathogens.</title>
        <authorList>
            <person name="Haridas S."/>
            <person name="Albert R."/>
            <person name="Binder M."/>
            <person name="Bloem J."/>
            <person name="Labutti K."/>
            <person name="Salamov A."/>
            <person name="Andreopoulos B."/>
            <person name="Baker S."/>
            <person name="Barry K."/>
            <person name="Bills G."/>
            <person name="Bluhm B."/>
            <person name="Cannon C."/>
            <person name="Castanera R."/>
            <person name="Culley D."/>
            <person name="Daum C."/>
            <person name="Ezra D."/>
            <person name="Gonzalez J."/>
            <person name="Henrissat B."/>
            <person name="Kuo A."/>
            <person name="Liang C."/>
            <person name="Lipzen A."/>
            <person name="Lutzoni F."/>
            <person name="Magnuson J."/>
            <person name="Mondo S."/>
            <person name="Nolan M."/>
            <person name="Ohm R."/>
            <person name="Pangilinan J."/>
            <person name="Park H.-J."/>
            <person name="Ramirez L."/>
            <person name="Alfaro M."/>
            <person name="Sun H."/>
            <person name="Tritt A."/>
            <person name="Yoshinaga Y."/>
            <person name="Zwiers L.-H."/>
            <person name="Turgeon B."/>
            <person name="Goodwin S."/>
            <person name="Spatafora J."/>
            <person name="Crous P."/>
            <person name="Grigoriev I."/>
        </authorList>
    </citation>
    <scope>NUCLEOTIDE SEQUENCE</scope>
    <source>
        <strain evidence="11">CBS 116435</strain>
    </source>
</reference>
<comment type="similarity">
    <text evidence="2 7">Belongs to the NSE4 family.</text>
</comment>
<sequence length="490" mass="55749">MARLNTRPSYFRSSRLSTITPDPIDSDRENQDPSPSSRRPKGKQKTASPAQSRNSLPTPLSDRSMTHNDDEQSSDSTTHGQKRRRLDRSNPQREAQYSDEEEAKFNRYFDPNQDPEWRREVKKQTRLLDRRFHENRDELLRNTGDGLRETINKANEIFREVKQTGDATIDSRLLVNVSDLGFKKSAQLVLGDNSTGVDVDEFLTKCLTYMDNGGPLGRDLQDTSTRSRPSGTQQRRQLTQRGGDDDSDGAELNDFSEVNLDWEFLGRNACFPYNARPPVPSFLLGPLSVEKKVRTQTQRRARQPRDNGGAEARPEDIGREDIQQSNENGLTQTCARIRKHLSRHCMEAEKHLGRRGITSMDELRTDRGKQILKEAKVTDTGGPSLFEYVVNPHSFGQTVENIFYISFLIKEGAVGITPDSDGLPSLGVTNTEALEQEGARRHERQKNQAVFALDFELWKQLIKAYDIKEPMIPHRQDEQTSDLGARGWYG</sequence>
<comment type="subunit">
    <text evidence="7">Component of the SMC5-SMC6 complex.</text>
</comment>
<evidence type="ECO:0000256" key="1">
    <source>
        <dbReference type="ARBA" id="ARBA00004123"/>
    </source>
</evidence>
<name>A0A9P4UQC4_9PEZI</name>
<feature type="region of interest" description="Disordered" evidence="8">
    <location>
        <begin position="1"/>
        <end position="118"/>
    </location>
</feature>
<protein>
    <recommendedName>
        <fullName evidence="7">Non-structural maintenance of chromosomes element 4</fullName>
    </recommendedName>
</protein>
<feature type="compositionally biased region" description="Basic and acidic residues" evidence="8">
    <location>
        <begin position="312"/>
        <end position="322"/>
    </location>
</feature>
<feature type="compositionally biased region" description="Polar residues" evidence="8">
    <location>
        <begin position="1"/>
        <end position="20"/>
    </location>
</feature>
<dbReference type="Proteomes" id="UP000799441">
    <property type="component" value="Unassembled WGS sequence"/>
</dbReference>
<keyword evidence="6 7" id="KW-0539">Nucleus</keyword>
<dbReference type="OrthoDB" id="361242at2759"/>
<proteinExistence type="inferred from homology"/>
<keyword evidence="3 7" id="KW-0227">DNA damage</keyword>
<evidence type="ECO:0000259" key="9">
    <source>
        <dbReference type="Pfam" id="PF08743"/>
    </source>
</evidence>
<gene>
    <name evidence="11" type="ORF">K431DRAFT_312332</name>
</gene>
<dbReference type="AlphaFoldDB" id="A0A9P4UQC4"/>
<dbReference type="GO" id="GO:0030915">
    <property type="term" value="C:Smc5-Smc6 complex"/>
    <property type="evidence" value="ECO:0007669"/>
    <property type="project" value="UniProtKB-UniRule"/>
</dbReference>
<feature type="region of interest" description="Disordered" evidence="8">
    <location>
        <begin position="293"/>
        <end position="331"/>
    </location>
</feature>
<dbReference type="InterPro" id="IPR027786">
    <property type="entry name" value="Nse4/EID"/>
</dbReference>
<evidence type="ECO:0000259" key="10">
    <source>
        <dbReference type="Pfam" id="PF15412"/>
    </source>
</evidence>
<evidence type="ECO:0000256" key="7">
    <source>
        <dbReference type="RuleBase" id="RU365071"/>
    </source>
</evidence>
<feature type="region of interest" description="Disordered" evidence="8">
    <location>
        <begin position="213"/>
        <end position="252"/>
    </location>
</feature>
<keyword evidence="5 7" id="KW-0234">DNA repair</keyword>
<evidence type="ECO:0000256" key="2">
    <source>
        <dbReference type="ARBA" id="ARBA00008997"/>
    </source>
</evidence>
<dbReference type="PANTHER" id="PTHR16140:SF0">
    <property type="entry name" value="NON-STRUCTURAL MAINTENANCE OF CHROMOSOMES ELEMENT 4"/>
    <property type="match status" value="1"/>
</dbReference>
<keyword evidence="4 7" id="KW-0233">DNA recombination</keyword>
<evidence type="ECO:0000256" key="4">
    <source>
        <dbReference type="ARBA" id="ARBA00023172"/>
    </source>
</evidence>
<evidence type="ECO:0000313" key="12">
    <source>
        <dbReference type="Proteomes" id="UP000799441"/>
    </source>
</evidence>
<comment type="caution">
    <text evidence="11">The sequence shown here is derived from an EMBL/GenBank/DDBJ whole genome shotgun (WGS) entry which is preliminary data.</text>
</comment>
<dbReference type="GO" id="GO:0006281">
    <property type="term" value="P:DNA repair"/>
    <property type="evidence" value="ECO:0007669"/>
    <property type="project" value="UniProtKB-UniRule"/>
</dbReference>
<dbReference type="Pfam" id="PF08743">
    <property type="entry name" value="Nse4_C"/>
    <property type="match status" value="1"/>
</dbReference>
<evidence type="ECO:0000256" key="5">
    <source>
        <dbReference type="ARBA" id="ARBA00023204"/>
    </source>
</evidence>
<dbReference type="GO" id="GO:0006310">
    <property type="term" value="P:DNA recombination"/>
    <property type="evidence" value="ECO:0007669"/>
    <property type="project" value="UniProtKB-UniRule"/>
</dbReference>
<dbReference type="InterPro" id="IPR029225">
    <property type="entry name" value="Nse4_Nse3-bd"/>
</dbReference>
<evidence type="ECO:0000256" key="8">
    <source>
        <dbReference type="SAM" id="MobiDB-lite"/>
    </source>
</evidence>
<dbReference type="InterPro" id="IPR014854">
    <property type="entry name" value="Nse4_C"/>
</dbReference>
<accession>A0A9P4UQC4</accession>
<dbReference type="EMBL" id="MU003788">
    <property type="protein sequence ID" value="KAF2721708.1"/>
    <property type="molecule type" value="Genomic_DNA"/>
</dbReference>